<gene>
    <name evidence="2" type="ORF">Prudu_009439</name>
</gene>
<dbReference type="InterPro" id="IPR013103">
    <property type="entry name" value="RVT_2"/>
</dbReference>
<dbReference type="AlphaFoldDB" id="A0A4Y1R6C7"/>
<evidence type="ECO:0000259" key="1">
    <source>
        <dbReference type="Pfam" id="PF07727"/>
    </source>
</evidence>
<feature type="domain" description="Reverse transcriptase Ty1/copia-type" evidence="1">
    <location>
        <begin position="4"/>
        <end position="184"/>
    </location>
</feature>
<evidence type="ECO:0000313" key="2">
    <source>
        <dbReference type="EMBL" id="BBG99673.1"/>
    </source>
</evidence>
<proteinExistence type="predicted"/>
<dbReference type="EMBL" id="AP019299">
    <property type="protein sequence ID" value="BBG99673.1"/>
    <property type="molecule type" value="Genomic_DNA"/>
</dbReference>
<reference evidence="2" key="1">
    <citation type="journal article" date="2019" name="Science">
        <title>Mutation of a bHLH transcription factor allowed almond domestication.</title>
        <authorList>
            <person name="Sanchez-Perez R."/>
            <person name="Pavan S."/>
            <person name="Mazzeo R."/>
            <person name="Moldovan C."/>
            <person name="Aiese Cigliano R."/>
            <person name="Del Cueto J."/>
            <person name="Ricciardi F."/>
            <person name="Lotti C."/>
            <person name="Ricciardi L."/>
            <person name="Dicenta F."/>
            <person name="Lopez-Marques R.L."/>
            <person name="Lindberg Moller B."/>
        </authorList>
    </citation>
    <scope>NUCLEOTIDE SEQUENCE</scope>
</reference>
<name>A0A4Y1R6C7_PRUDU</name>
<dbReference type="Pfam" id="PF07727">
    <property type="entry name" value="RVT_2"/>
    <property type="match status" value="1"/>
</dbReference>
<accession>A0A4Y1R6C7</accession>
<organism evidence="2">
    <name type="scientific">Prunus dulcis</name>
    <name type="common">Almond</name>
    <name type="synonym">Amygdalus dulcis</name>
    <dbReference type="NCBI Taxonomy" id="3755"/>
    <lineage>
        <taxon>Eukaryota</taxon>
        <taxon>Viridiplantae</taxon>
        <taxon>Streptophyta</taxon>
        <taxon>Embryophyta</taxon>
        <taxon>Tracheophyta</taxon>
        <taxon>Spermatophyta</taxon>
        <taxon>Magnoliopsida</taxon>
        <taxon>eudicotyledons</taxon>
        <taxon>Gunneridae</taxon>
        <taxon>Pentapetalae</taxon>
        <taxon>rosids</taxon>
        <taxon>fabids</taxon>
        <taxon>Rosales</taxon>
        <taxon>Rosaceae</taxon>
        <taxon>Amygdaloideae</taxon>
        <taxon>Amygdaleae</taxon>
        <taxon>Prunus</taxon>
    </lineage>
</organism>
<dbReference type="InterPro" id="IPR043502">
    <property type="entry name" value="DNA/RNA_pol_sf"/>
</dbReference>
<sequence length="186" mass="21529">MECIDFDETFAPVASLESVRLLLAIACRLKFKLYQMDVKIAFLNGILHEEVYVEQPKGFEDPHHPNDVFRLKKALYGLKQAPRAWYERLSSHLLRNGYVRRSVDKTLFVKKFKIDVLIAQVYIDDIVVGSTSNLHVQEFIHVMTSEFENSLVGELNYFLGLQIKQHHDGIFVSQSKYAKNLVKNLV</sequence>
<dbReference type="SUPFAM" id="SSF56672">
    <property type="entry name" value="DNA/RNA polymerases"/>
    <property type="match status" value="1"/>
</dbReference>
<protein>
    <submittedName>
        <fullName evidence="2">Transposable element protein</fullName>
    </submittedName>
</protein>